<dbReference type="GO" id="GO:0016491">
    <property type="term" value="F:oxidoreductase activity"/>
    <property type="evidence" value="ECO:0007669"/>
    <property type="project" value="TreeGrafter"/>
</dbReference>
<sequence length="162" mass="18123">MSLSAVGAAALFLLAAVAVRAEDPYHYFTWKVSYGTISPFGVPQQVITINDQFPGPVINCTSNNNIVINVFNDLDVPFLLSWNGIQQRKNSWQDGMPATNCPILPGQNFTYKWQPKDQIGTFFYYPTIGMQKAIGGYGPIRVHSRLLIPVPSTPSRRIRRPH</sequence>
<dbReference type="InterPro" id="IPR008972">
    <property type="entry name" value="Cupredoxin"/>
</dbReference>
<comment type="similarity">
    <text evidence="1">Belongs to the multicopper oxidase family.</text>
</comment>
<organism evidence="4 5">
    <name type="scientific">Vanilla planifolia</name>
    <name type="common">Vanilla</name>
    <dbReference type="NCBI Taxonomy" id="51239"/>
    <lineage>
        <taxon>Eukaryota</taxon>
        <taxon>Viridiplantae</taxon>
        <taxon>Streptophyta</taxon>
        <taxon>Embryophyta</taxon>
        <taxon>Tracheophyta</taxon>
        <taxon>Spermatophyta</taxon>
        <taxon>Magnoliopsida</taxon>
        <taxon>Liliopsida</taxon>
        <taxon>Asparagales</taxon>
        <taxon>Orchidaceae</taxon>
        <taxon>Vanilloideae</taxon>
        <taxon>Vanilleae</taxon>
        <taxon>Vanilla</taxon>
    </lineage>
</organism>
<dbReference type="Proteomes" id="UP000639772">
    <property type="component" value="Chromosome 3"/>
</dbReference>
<dbReference type="OrthoDB" id="2121828at2759"/>
<dbReference type="Pfam" id="PF07732">
    <property type="entry name" value="Cu-oxidase_3"/>
    <property type="match status" value="1"/>
</dbReference>
<name>A0A835RQU0_VANPL</name>
<dbReference type="EMBL" id="JADCNM010000003">
    <property type="protein sequence ID" value="KAG0490548.1"/>
    <property type="molecule type" value="Genomic_DNA"/>
</dbReference>
<evidence type="ECO:0000259" key="3">
    <source>
        <dbReference type="Pfam" id="PF07732"/>
    </source>
</evidence>
<comment type="caution">
    <text evidence="4">The sequence shown here is derived from an EMBL/GenBank/DDBJ whole genome shotgun (WGS) entry which is preliminary data.</text>
</comment>
<proteinExistence type="inferred from homology"/>
<evidence type="ECO:0000313" key="5">
    <source>
        <dbReference type="Proteomes" id="UP000639772"/>
    </source>
</evidence>
<dbReference type="InterPro" id="IPR045087">
    <property type="entry name" value="Cu-oxidase_fam"/>
</dbReference>
<dbReference type="PANTHER" id="PTHR11709">
    <property type="entry name" value="MULTI-COPPER OXIDASE"/>
    <property type="match status" value="1"/>
</dbReference>
<keyword evidence="2" id="KW-0732">Signal</keyword>
<dbReference type="PANTHER" id="PTHR11709:SF27">
    <property type="entry name" value="OS01G0816700 PROTEIN"/>
    <property type="match status" value="1"/>
</dbReference>
<evidence type="ECO:0000256" key="2">
    <source>
        <dbReference type="SAM" id="SignalP"/>
    </source>
</evidence>
<dbReference type="AlphaFoldDB" id="A0A835RQU0"/>
<dbReference type="SUPFAM" id="SSF49503">
    <property type="entry name" value="Cupredoxins"/>
    <property type="match status" value="1"/>
</dbReference>
<gene>
    <name evidence="4" type="ORF">HPP92_007411</name>
</gene>
<dbReference type="GO" id="GO:0005507">
    <property type="term" value="F:copper ion binding"/>
    <property type="evidence" value="ECO:0007669"/>
    <property type="project" value="InterPro"/>
</dbReference>
<feature type="chain" id="PRO_5032799846" description="Plastocyanin-like domain-containing protein" evidence="2">
    <location>
        <begin position="22"/>
        <end position="162"/>
    </location>
</feature>
<reference evidence="4 5" key="1">
    <citation type="journal article" date="2020" name="Nat. Food">
        <title>A phased Vanilla planifolia genome enables genetic improvement of flavour and production.</title>
        <authorList>
            <person name="Hasing T."/>
            <person name="Tang H."/>
            <person name="Brym M."/>
            <person name="Khazi F."/>
            <person name="Huang T."/>
            <person name="Chambers A.H."/>
        </authorList>
    </citation>
    <scope>NUCLEOTIDE SEQUENCE [LARGE SCALE GENOMIC DNA]</scope>
    <source>
        <tissue evidence="4">Leaf</tissue>
    </source>
</reference>
<accession>A0A835RQU0</accession>
<protein>
    <recommendedName>
        <fullName evidence="3">Plastocyanin-like domain-containing protein</fullName>
    </recommendedName>
</protein>
<feature type="signal peptide" evidence="2">
    <location>
        <begin position="1"/>
        <end position="21"/>
    </location>
</feature>
<evidence type="ECO:0000313" key="4">
    <source>
        <dbReference type="EMBL" id="KAG0490548.1"/>
    </source>
</evidence>
<dbReference type="InterPro" id="IPR011707">
    <property type="entry name" value="Cu-oxidase-like_N"/>
</dbReference>
<evidence type="ECO:0000256" key="1">
    <source>
        <dbReference type="ARBA" id="ARBA00010609"/>
    </source>
</evidence>
<feature type="domain" description="Plastocyanin-like" evidence="3">
    <location>
        <begin position="32"/>
        <end position="145"/>
    </location>
</feature>
<dbReference type="Gene3D" id="2.60.40.420">
    <property type="entry name" value="Cupredoxins - blue copper proteins"/>
    <property type="match status" value="1"/>
</dbReference>